<keyword evidence="8" id="KW-0868">Chloride</keyword>
<dbReference type="Pfam" id="PF00654">
    <property type="entry name" value="Voltage_CLC"/>
    <property type="match status" value="2"/>
</dbReference>
<evidence type="ECO:0000256" key="1">
    <source>
        <dbReference type="ARBA" id="ARBA00004141"/>
    </source>
</evidence>
<feature type="transmembrane region" description="Helical" evidence="10">
    <location>
        <begin position="390"/>
        <end position="407"/>
    </location>
</feature>
<protein>
    <submittedName>
        <fullName evidence="11">Chloride channel protein 2</fullName>
    </submittedName>
</protein>
<gene>
    <name evidence="11" type="primary">ClC-a_0</name>
    <name evidence="11" type="ORF">FJT64_007295</name>
</gene>
<feature type="region of interest" description="Disordered" evidence="9">
    <location>
        <begin position="818"/>
        <end position="860"/>
    </location>
</feature>
<keyword evidence="7 10" id="KW-0472">Membrane</keyword>
<feature type="compositionally biased region" description="Basic and acidic residues" evidence="9">
    <location>
        <begin position="1130"/>
        <end position="1144"/>
    </location>
</feature>
<keyword evidence="12" id="KW-1185">Reference proteome</keyword>
<feature type="compositionally biased region" description="Acidic residues" evidence="9">
    <location>
        <begin position="464"/>
        <end position="475"/>
    </location>
</feature>
<accession>A0A6A4VNF0</accession>
<feature type="transmembrane region" description="Helical" evidence="10">
    <location>
        <begin position="504"/>
        <end position="525"/>
    </location>
</feature>
<dbReference type="EMBL" id="VIIS01001636">
    <property type="protein sequence ID" value="KAF0295163.1"/>
    <property type="molecule type" value="Genomic_DNA"/>
</dbReference>
<dbReference type="PANTHER" id="PTHR45720">
    <property type="entry name" value="CHLORIDE CHANNEL PROTEIN 2"/>
    <property type="match status" value="1"/>
</dbReference>
<evidence type="ECO:0000256" key="10">
    <source>
        <dbReference type="SAM" id="Phobius"/>
    </source>
</evidence>
<keyword evidence="2" id="KW-0813">Transport</keyword>
<evidence type="ECO:0000313" key="11">
    <source>
        <dbReference type="EMBL" id="KAF0295163.1"/>
    </source>
</evidence>
<dbReference type="PRINTS" id="PR00762">
    <property type="entry name" value="CLCHANNEL"/>
</dbReference>
<feature type="compositionally biased region" description="Acidic residues" evidence="9">
    <location>
        <begin position="1145"/>
        <end position="1154"/>
    </location>
</feature>
<feature type="compositionally biased region" description="Low complexity" evidence="9">
    <location>
        <begin position="1167"/>
        <end position="1176"/>
    </location>
</feature>
<feature type="transmembrane region" description="Helical" evidence="10">
    <location>
        <begin position="561"/>
        <end position="589"/>
    </location>
</feature>
<comment type="subcellular location">
    <subcellularLocation>
        <location evidence="1">Membrane</location>
        <topology evidence="1">Multi-pass membrane protein</topology>
    </subcellularLocation>
</comment>
<feature type="region of interest" description="Disordered" evidence="9">
    <location>
        <begin position="1"/>
        <end position="31"/>
    </location>
</feature>
<dbReference type="InterPro" id="IPR001807">
    <property type="entry name" value="ClC"/>
</dbReference>
<feature type="transmembrane region" description="Helical" evidence="10">
    <location>
        <begin position="595"/>
        <end position="612"/>
    </location>
</feature>
<dbReference type="Gene3D" id="1.10.3080.10">
    <property type="entry name" value="Clc chloride channel"/>
    <property type="match status" value="1"/>
</dbReference>
<evidence type="ECO:0000256" key="7">
    <source>
        <dbReference type="ARBA" id="ARBA00023136"/>
    </source>
</evidence>
<name>A0A6A4VNF0_AMPAM</name>
<reference evidence="11 12" key="1">
    <citation type="submission" date="2019-07" db="EMBL/GenBank/DDBJ databases">
        <title>Draft genome assembly of a fouling barnacle, Amphibalanus amphitrite (Darwin, 1854): The first reference genome for Thecostraca.</title>
        <authorList>
            <person name="Kim W."/>
        </authorList>
    </citation>
    <scope>NUCLEOTIDE SEQUENCE [LARGE SCALE GENOMIC DNA]</scope>
    <source>
        <strain evidence="11">SNU_AA5</strain>
        <tissue evidence="11">Soma without cirri and trophi</tissue>
    </source>
</reference>
<sequence>MPTAMARGDGKEGPISPHQAPLLERLSSRDEDTVEDELNEDLGYPTLGTGRRNWLDRATDRSSSVLKWLRQITRGRYEDWLFLFLLGSLMGLYSFGIDLFVSSMQRYRLAAFMAAQGLAAQIITWFILTAGIAIIVALTLSWFIPTAAGSGFPELKAYLQGVKMENAFSPFTCMGKLVFLPIILSSALPLGREGPMTHVAAIFALFITKIFKDISVEELERHTGNELVAAACTIGVAVTYGAPVGGVLFSIEATRTYFAVRNYWRGFFAAVCGTVFYKGLSQMYLGIDILPMYKETYTEPLPFNFEFLGISIAIGLLCGLLGPGWVWLHRHLGYLLQKLNSMSPVCRCCCTSPKPPKDEKAGGQAEQKQQKKKRSCSLGVKTHPVTVFRCLYNIGICLVIAAAVLPWRDGYSPLMSHISGRQQMTDLMANISWKLPPLPSPSCVSSEEGDRPNCTAGLPCPAAEDDPEDCEDPAELTDHQKATRDRTEEIAARWTDDFALDYRAVLVLYALFYAFGTLLCASVTLPTGALIPSFKVGVAIGRLLGEFYCTYRMSVCLPNPAVISGFACMCGAALTGAITHSISISVIVFELTGQITYVLPILISVLVANALARHLQPSFFDSVIKSKKITVLPKMVLSKIPGGYANIRAQDLMSTEFRVFTQRATLNSLRKMVRYVHDPAKVLPLVDDEVSMEPLGLVHVRRVRRLLREELGQMAWNRDKPRVYLTMNAFKALDWDRVRNAPAVGQLGLEIDRPGSTSPRPGSPAGDTASPTVPRRNSAGQLAFEDSHPETYCTVNTGLMDGVKARLMARKRGPAHLIVPRRPINVRGQRAGPEAPSGPLTTVQETPHEPAPAAGGRRSRFVIRRVEESAATSEAEKEPLMAPEIHVNGAGEGQKCNGSAGEADDSAISSGDVTTATPSDGSRGHRRSASDALLQSSTHPDGTPGRKASDPNDVYDSLVSNCSRASRLRDGIAKMLPKRSGNLNLEERKQNAQQRLNRQFSLSDLHQGEGDTMNMTQFFQRTLDRTSNIFSGMKSTEPSETEVRLRRAWRRRQLNREVELREVIEIDPFPLAVNVDTPLVQIHKMFAMLCANRMYVMDRRRLVGCLTLKRLSEFITRGCVDQPAAPPAAEPDKHPPPVARRDSQDTLDDVDEGVYDTITEPPGPLPTAAAAATSAV</sequence>
<comment type="caution">
    <text evidence="11">The sequence shown here is derived from an EMBL/GenBank/DDBJ whole genome shotgun (WGS) entry which is preliminary data.</text>
</comment>
<evidence type="ECO:0000256" key="5">
    <source>
        <dbReference type="ARBA" id="ARBA00022989"/>
    </source>
</evidence>
<organism evidence="11 12">
    <name type="scientific">Amphibalanus amphitrite</name>
    <name type="common">Striped barnacle</name>
    <name type="synonym">Balanus amphitrite</name>
    <dbReference type="NCBI Taxonomy" id="1232801"/>
    <lineage>
        <taxon>Eukaryota</taxon>
        <taxon>Metazoa</taxon>
        <taxon>Ecdysozoa</taxon>
        <taxon>Arthropoda</taxon>
        <taxon>Crustacea</taxon>
        <taxon>Multicrustacea</taxon>
        <taxon>Cirripedia</taxon>
        <taxon>Thoracica</taxon>
        <taxon>Thoracicalcarea</taxon>
        <taxon>Balanomorpha</taxon>
        <taxon>Balanoidea</taxon>
        <taxon>Balanidae</taxon>
        <taxon>Amphibalaninae</taxon>
        <taxon>Amphibalanus</taxon>
    </lineage>
</organism>
<evidence type="ECO:0000256" key="4">
    <source>
        <dbReference type="ARBA" id="ARBA00022737"/>
    </source>
</evidence>
<feature type="transmembrane region" description="Helical" evidence="10">
    <location>
        <begin position="122"/>
        <end position="144"/>
    </location>
</feature>
<evidence type="ECO:0000256" key="2">
    <source>
        <dbReference type="ARBA" id="ARBA00022448"/>
    </source>
</evidence>
<feature type="transmembrane region" description="Helical" evidence="10">
    <location>
        <begin position="263"/>
        <end position="287"/>
    </location>
</feature>
<dbReference type="PANTHER" id="PTHR45720:SF10">
    <property type="entry name" value="CHLORIDE CHANNEL PROTEIN 2"/>
    <property type="match status" value="1"/>
</dbReference>
<evidence type="ECO:0000313" key="12">
    <source>
        <dbReference type="Proteomes" id="UP000440578"/>
    </source>
</evidence>
<dbReference type="AlphaFoldDB" id="A0A6A4VNF0"/>
<dbReference type="GO" id="GO:0005886">
    <property type="term" value="C:plasma membrane"/>
    <property type="evidence" value="ECO:0007669"/>
    <property type="project" value="TreeGrafter"/>
</dbReference>
<evidence type="ECO:0000256" key="3">
    <source>
        <dbReference type="ARBA" id="ARBA00022692"/>
    </source>
</evidence>
<dbReference type="SUPFAM" id="SSF54631">
    <property type="entry name" value="CBS-domain pair"/>
    <property type="match status" value="1"/>
</dbReference>
<feature type="compositionally biased region" description="Low complexity" evidence="9">
    <location>
        <begin position="754"/>
        <end position="764"/>
    </location>
</feature>
<feature type="transmembrane region" description="Helical" evidence="10">
    <location>
        <begin position="227"/>
        <end position="251"/>
    </location>
</feature>
<keyword evidence="5 10" id="KW-1133">Transmembrane helix</keyword>
<dbReference type="InterPro" id="IPR046342">
    <property type="entry name" value="CBS_dom_sf"/>
</dbReference>
<feature type="transmembrane region" description="Helical" evidence="10">
    <location>
        <begin position="307"/>
        <end position="328"/>
    </location>
</feature>
<evidence type="ECO:0000256" key="6">
    <source>
        <dbReference type="ARBA" id="ARBA00023065"/>
    </source>
</evidence>
<keyword evidence="3 10" id="KW-0812">Transmembrane</keyword>
<dbReference type="InterPro" id="IPR014743">
    <property type="entry name" value="Cl-channel_core"/>
</dbReference>
<evidence type="ECO:0000256" key="8">
    <source>
        <dbReference type="ARBA" id="ARBA00023214"/>
    </source>
</evidence>
<proteinExistence type="predicted"/>
<feature type="transmembrane region" description="Helical" evidence="10">
    <location>
        <begin position="80"/>
        <end position="101"/>
    </location>
</feature>
<feature type="region of interest" description="Disordered" evidence="9">
    <location>
        <begin position="1122"/>
        <end position="1176"/>
    </location>
</feature>
<feature type="region of interest" description="Disordered" evidence="9">
    <location>
        <begin position="888"/>
        <end position="955"/>
    </location>
</feature>
<keyword evidence="4" id="KW-0677">Repeat</keyword>
<keyword evidence="6" id="KW-0406">Ion transport</keyword>
<evidence type="ECO:0000256" key="9">
    <source>
        <dbReference type="SAM" id="MobiDB-lite"/>
    </source>
</evidence>
<feature type="region of interest" description="Disordered" evidence="9">
    <location>
        <begin position="746"/>
        <end position="776"/>
    </location>
</feature>
<dbReference type="OrthoDB" id="4564at2759"/>
<dbReference type="InterPro" id="IPR050970">
    <property type="entry name" value="Cl_channel_volt-gated"/>
</dbReference>
<feature type="compositionally biased region" description="Basic and acidic residues" evidence="9">
    <location>
        <begin position="476"/>
        <end position="485"/>
    </location>
</feature>
<dbReference type="GO" id="GO:0005247">
    <property type="term" value="F:voltage-gated chloride channel activity"/>
    <property type="evidence" value="ECO:0007669"/>
    <property type="project" value="TreeGrafter"/>
</dbReference>
<dbReference type="Proteomes" id="UP000440578">
    <property type="component" value="Unassembled WGS sequence"/>
</dbReference>
<dbReference type="SUPFAM" id="SSF81340">
    <property type="entry name" value="Clc chloride channel"/>
    <property type="match status" value="1"/>
</dbReference>
<dbReference type="Gene3D" id="3.10.580.10">
    <property type="entry name" value="CBS-domain"/>
    <property type="match status" value="2"/>
</dbReference>
<feature type="region of interest" description="Disordered" evidence="9">
    <location>
        <begin position="464"/>
        <end position="485"/>
    </location>
</feature>
<feature type="compositionally biased region" description="Polar residues" evidence="9">
    <location>
        <begin position="907"/>
        <end position="920"/>
    </location>
</feature>